<organism evidence="2 3">
    <name type="scientific">Rhodoferax antarcticus ANT.BR</name>
    <dbReference type="NCBI Taxonomy" id="1111071"/>
    <lineage>
        <taxon>Bacteria</taxon>
        <taxon>Pseudomonadati</taxon>
        <taxon>Pseudomonadota</taxon>
        <taxon>Betaproteobacteria</taxon>
        <taxon>Burkholderiales</taxon>
        <taxon>Comamonadaceae</taxon>
        <taxon>Rhodoferax</taxon>
    </lineage>
</organism>
<dbReference type="InterPro" id="IPR018631">
    <property type="entry name" value="AAA-ATPase-like_dom"/>
</dbReference>
<dbReference type="PANTHER" id="PTHR34825:SF1">
    <property type="entry name" value="AAA-ATPASE-LIKE DOMAIN-CONTAINING PROTEIN"/>
    <property type="match status" value="1"/>
</dbReference>
<dbReference type="AlphaFoldDB" id="A0A1Q8Y9V4"/>
<reference evidence="2 3" key="1">
    <citation type="submission" date="2017-01" db="EMBL/GenBank/DDBJ databases">
        <title>Genome sequence of Rhodoferax antarcticus ANT.BR, a psychrophilic purple nonsulfur bacterium from an Antarctic microbial mat.</title>
        <authorList>
            <person name="Baker J."/>
            <person name="Riester C."/>
            <person name="Skinner B."/>
            <person name="Newell A."/>
            <person name="Swingley W."/>
            <person name="Madigan M."/>
            <person name="Jung D."/>
            <person name="Asao M."/>
            <person name="Chen M."/>
            <person name="Loughlin P."/>
            <person name="Pan H."/>
            <person name="Lin S."/>
            <person name="Li N."/>
            <person name="Shaw J."/>
            <person name="Prado M."/>
            <person name="Sherman C."/>
            <person name="Li X."/>
            <person name="Tang J."/>
            <person name="Blankenship R."/>
            <person name="Zhao T."/>
            <person name="Touchman J."/>
            <person name="Sattley M."/>
        </authorList>
    </citation>
    <scope>NUCLEOTIDE SEQUENCE [LARGE SCALE GENOMIC DNA]</scope>
    <source>
        <strain evidence="2 3">ANT.BR</strain>
    </source>
</reference>
<dbReference type="STRING" id="81479.RA876_11910"/>
<feature type="domain" description="AAA-ATPase-like" evidence="1">
    <location>
        <begin position="20"/>
        <end position="216"/>
    </location>
</feature>
<evidence type="ECO:0000313" key="2">
    <source>
        <dbReference type="EMBL" id="OLP04788.1"/>
    </source>
</evidence>
<evidence type="ECO:0000313" key="3">
    <source>
        <dbReference type="Proteomes" id="UP000185911"/>
    </source>
</evidence>
<dbReference type="PANTHER" id="PTHR34825">
    <property type="entry name" value="CONSERVED PROTEIN, WITH A WEAK D-GALACTARATE DEHYDRATASE/ALTRONATE HYDROLASE DOMAIN"/>
    <property type="match status" value="1"/>
</dbReference>
<comment type="caution">
    <text evidence="2">The sequence shown here is derived from an EMBL/GenBank/DDBJ whole genome shotgun (WGS) entry which is preliminary data.</text>
</comment>
<dbReference type="EMBL" id="MSYM01000018">
    <property type="protein sequence ID" value="OLP04788.1"/>
    <property type="molecule type" value="Genomic_DNA"/>
</dbReference>
<dbReference type="Pfam" id="PF09820">
    <property type="entry name" value="AAA-ATPase_like"/>
    <property type="match status" value="1"/>
</dbReference>
<dbReference type="RefSeq" id="WP_075587735.1">
    <property type="nucleotide sequence ID" value="NZ_MSYM01000018.1"/>
</dbReference>
<sequence length="530" mass="60038">MSSTVANHIATAAAPRRRLPIGIQTFSEIIQEGHYYVDKSAYAVGLANEGKYYFLSRPRRFGKSLFLDTLREMFEGNQALFKGLAAENAWDWSKKYPVIRISFGGGVLGSVADLGQSLHQQLTLLEQSFGLKPQFPDHRSRFKELIIHVATRAGQRAVVLVDEYDKPILDRIESPAIATDIREVLKDFYSVLKDSDEHLKFVFLTGVSKFSKVSLFSGLNNFKDITLDPRYSTICGYTDADVDTVFAPELPGLDRELIRQWYNGYNWLGASVYNPFGLLLLFDTRQFKPHWFETGTPTFLIKLLQQRQQFTPDLTRIVASESLLATFDVDNIPVEALMFQAGYLTIKDIWQAPGQMELTLKYPNMEVQSALNNSLLQSLTGGLNVPGQHLSRLYKLLQAQDFTGLKTLFHAFYASIANDWYRKNELSGFEGYYASIFYSYFAALGLDIQLEEATNQGRIDMTVLFNQQVFLFEFKVVELNPAGQALQQIKDKGYADKFKARGEPIHLIGVEFSKATRNIVGFEVETLQVA</sequence>
<dbReference type="Proteomes" id="UP000185911">
    <property type="component" value="Unassembled WGS sequence"/>
</dbReference>
<evidence type="ECO:0000259" key="1">
    <source>
        <dbReference type="Pfam" id="PF09820"/>
    </source>
</evidence>
<accession>A0A1Q8Y9V4</accession>
<gene>
    <name evidence="2" type="ORF">BLL52_3604</name>
</gene>
<protein>
    <recommendedName>
        <fullName evidence="1">AAA-ATPase-like domain-containing protein</fullName>
    </recommendedName>
</protein>
<dbReference type="Pfam" id="PF08011">
    <property type="entry name" value="PDDEXK_9"/>
    <property type="match status" value="1"/>
</dbReference>
<name>A0A1Q8Y9V4_9BURK</name>
<keyword evidence="3" id="KW-1185">Reference proteome</keyword>
<dbReference type="InterPro" id="IPR012547">
    <property type="entry name" value="PDDEXK_9"/>
</dbReference>
<proteinExistence type="predicted"/>